<dbReference type="InterPro" id="IPR001173">
    <property type="entry name" value="Glyco_trans_2-like"/>
</dbReference>
<reference evidence="2 3" key="1">
    <citation type="submission" date="2014-04" db="EMBL/GenBank/DDBJ databases">
        <title>Characterization and application of a salt tolerant electro-active bacterium.</title>
        <authorList>
            <person name="Yang L."/>
            <person name="Wei S."/>
            <person name="Tay Q.X.M."/>
        </authorList>
    </citation>
    <scope>NUCLEOTIDE SEQUENCE [LARGE SCALE GENOMIC DNA]</scope>
    <source>
        <strain evidence="2 3">LY1</strain>
    </source>
</reference>
<dbReference type="EMBL" id="JMIH01000014">
    <property type="protein sequence ID" value="KEO74650.1"/>
    <property type="molecule type" value="Genomic_DNA"/>
</dbReference>
<dbReference type="eggNOG" id="COG1216">
    <property type="taxonomic scope" value="Bacteria"/>
</dbReference>
<dbReference type="AlphaFoldDB" id="A0A074L2H3"/>
<sequence>MSSHIVTVICTVYNHEAFVKEALDSVKDQSHTNLEIFIIDNGSQDNSRVQIEKWVMSNSELDIKVIIRDQTINYCSSFNDALFESCGAFIIDLSGDDVLLPGHIEASLVTLYKYPQAAVCFSDAEVEEADEQKKFYEMNKFGPPIHRFGYVYESVIAHYCISTVTLVFRADHLKSEGGYDGALVYEDFDILCRLSRQYPFCYNPHVGVKKRILPSSFSASQYSNRASSLLGSTLRVCQKIKQMNQTDIENLALYKRVMYEAFHALGSANFDIAKGFLDIARELLPRSLKLRIFSIWYSLAIDISSIYPSLRKLRKK</sequence>
<organism evidence="2 3">
    <name type="scientific">Anditalea andensis</name>
    <dbReference type="NCBI Taxonomy" id="1048983"/>
    <lineage>
        <taxon>Bacteria</taxon>
        <taxon>Pseudomonadati</taxon>
        <taxon>Bacteroidota</taxon>
        <taxon>Cytophagia</taxon>
        <taxon>Cytophagales</taxon>
        <taxon>Cytophagaceae</taxon>
        <taxon>Anditalea</taxon>
    </lineage>
</organism>
<name>A0A074L2H3_9BACT</name>
<dbReference type="InterPro" id="IPR029044">
    <property type="entry name" value="Nucleotide-diphossugar_trans"/>
</dbReference>
<dbReference type="CDD" id="cd00761">
    <property type="entry name" value="Glyco_tranf_GTA_type"/>
    <property type="match status" value="1"/>
</dbReference>
<accession>A0A074L2H3</accession>
<dbReference type="STRING" id="1048983.EL17_02955"/>
<gene>
    <name evidence="2" type="ORF">EL17_02955</name>
</gene>
<evidence type="ECO:0000259" key="1">
    <source>
        <dbReference type="Pfam" id="PF00535"/>
    </source>
</evidence>
<evidence type="ECO:0000313" key="3">
    <source>
        <dbReference type="Proteomes" id="UP000027821"/>
    </source>
</evidence>
<feature type="domain" description="Glycosyltransferase 2-like" evidence="1">
    <location>
        <begin position="7"/>
        <end position="170"/>
    </location>
</feature>
<evidence type="ECO:0000313" key="2">
    <source>
        <dbReference type="EMBL" id="KEO74650.1"/>
    </source>
</evidence>
<dbReference type="PANTHER" id="PTHR43685">
    <property type="entry name" value="GLYCOSYLTRANSFERASE"/>
    <property type="match status" value="1"/>
</dbReference>
<comment type="caution">
    <text evidence="2">The sequence shown here is derived from an EMBL/GenBank/DDBJ whole genome shotgun (WGS) entry which is preliminary data.</text>
</comment>
<dbReference type="SUPFAM" id="SSF53448">
    <property type="entry name" value="Nucleotide-diphospho-sugar transferases"/>
    <property type="match status" value="1"/>
</dbReference>
<proteinExistence type="predicted"/>
<dbReference type="InterPro" id="IPR050834">
    <property type="entry name" value="Glycosyltransf_2"/>
</dbReference>
<dbReference type="PANTHER" id="PTHR43685:SF11">
    <property type="entry name" value="GLYCOSYLTRANSFERASE TAGX-RELATED"/>
    <property type="match status" value="1"/>
</dbReference>
<dbReference type="Pfam" id="PF00535">
    <property type="entry name" value="Glycos_transf_2"/>
    <property type="match status" value="1"/>
</dbReference>
<dbReference type="Proteomes" id="UP000027821">
    <property type="component" value="Unassembled WGS sequence"/>
</dbReference>
<protein>
    <recommendedName>
        <fullName evidence="1">Glycosyltransferase 2-like domain-containing protein</fullName>
    </recommendedName>
</protein>
<dbReference type="Gene3D" id="3.90.550.10">
    <property type="entry name" value="Spore Coat Polysaccharide Biosynthesis Protein SpsA, Chain A"/>
    <property type="match status" value="1"/>
</dbReference>
<keyword evidence="3" id="KW-1185">Reference proteome</keyword>